<keyword evidence="4 9" id="KW-1133">Transmembrane helix</keyword>
<dbReference type="Pfam" id="PF07885">
    <property type="entry name" value="Ion_trans_2"/>
    <property type="match status" value="1"/>
</dbReference>
<reference evidence="11" key="1">
    <citation type="submission" date="2022-06" db="EMBL/GenBank/DDBJ databases">
        <authorList>
            <person name="Berger JAMES D."/>
            <person name="Berger JAMES D."/>
        </authorList>
    </citation>
    <scope>NUCLEOTIDE SEQUENCE [LARGE SCALE GENOMIC DNA]</scope>
</reference>
<feature type="compositionally biased region" description="Acidic residues" evidence="8">
    <location>
        <begin position="668"/>
        <end position="685"/>
    </location>
</feature>
<proteinExistence type="predicted"/>
<evidence type="ECO:0000256" key="3">
    <source>
        <dbReference type="ARBA" id="ARBA00022692"/>
    </source>
</evidence>
<dbReference type="Gene3D" id="1.10.287.70">
    <property type="match status" value="2"/>
</dbReference>
<evidence type="ECO:0000256" key="7">
    <source>
        <dbReference type="ARBA" id="ARBA00023303"/>
    </source>
</evidence>
<feature type="compositionally biased region" description="Basic and acidic residues" evidence="8">
    <location>
        <begin position="197"/>
        <end position="207"/>
    </location>
</feature>
<feature type="region of interest" description="Disordered" evidence="8">
    <location>
        <begin position="237"/>
        <end position="257"/>
    </location>
</feature>
<evidence type="ECO:0000256" key="2">
    <source>
        <dbReference type="ARBA" id="ARBA00022448"/>
    </source>
</evidence>
<keyword evidence="11" id="KW-1185">Reference proteome</keyword>
<feature type="compositionally biased region" description="Low complexity" evidence="8">
    <location>
        <begin position="108"/>
        <end position="119"/>
    </location>
</feature>
<evidence type="ECO:0000313" key="13">
    <source>
        <dbReference type="WBParaSite" id="TREG1_99650.2"/>
    </source>
</evidence>
<feature type="compositionally biased region" description="Low complexity" evidence="8">
    <location>
        <begin position="339"/>
        <end position="355"/>
    </location>
</feature>
<dbReference type="SMART" id="SM01053">
    <property type="entry name" value="CaMBD"/>
    <property type="match status" value="1"/>
</dbReference>
<dbReference type="SUPFAM" id="SSF81327">
    <property type="entry name" value="Small-conductance potassium channel"/>
    <property type="match status" value="1"/>
</dbReference>
<dbReference type="GO" id="GO:0005516">
    <property type="term" value="F:calmodulin binding"/>
    <property type="evidence" value="ECO:0007669"/>
    <property type="project" value="InterPro"/>
</dbReference>
<feature type="transmembrane region" description="Helical" evidence="9">
    <location>
        <begin position="1066"/>
        <end position="1086"/>
    </location>
</feature>
<keyword evidence="5" id="KW-0406">Ion transport</keyword>
<accession>A0AA85KK81</accession>
<evidence type="ECO:0000259" key="10">
    <source>
        <dbReference type="SMART" id="SM01053"/>
    </source>
</evidence>
<comment type="subcellular location">
    <subcellularLocation>
        <location evidence="1">Membrane</location>
        <topology evidence="1">Multi-pass membrane protein</topology>
    </subcellularLocation>
</comment>
<dbReference type="Pfam" id="PF03530">
    <property type="entry name" value="SK_channel"/>
    <property type="match status" value="1"/>
</dbReference>
<dbReference type="GO" id="GO:0016020">
    <property type="term" value="C:membrane"/>
    <property type="evidence" value="ECO:0007669"/>
    <property type="project" value="UniProtKB-SubCell"/>
</dbReference>
<evidence type="ECO:0000256" key="1">
    <source>
        <dbReference type="ARBA" id="ARBA00004141"/>
    </source>
</evidence>
<keyword evidence="3 9" id="KW-0812">Transmembrane</keyword>
<reference evidence="12 13" key="2">
    <citation type="submission" date="2023-11" db="UniProtKB">
        <authorList>
            <consortium name="WormBaseParasite"/>
        </authorList>
    </citation>
    <scope>IDENTIFICATION</scope>
</reference>
<feature type="compositionally biased region" description="Basic and acidic residues" evidence="8">
    <location>
        <begin position="428"/>
        <end position="444"/>
    </location>
</feature>
<keyword evidence="6 9" id="KW-0472">Membrane</keyword>
<dbReference type="InterPro" id="IPR013099">
    <property type="entry name" value="K_chnl_dom"/>
</dbReference>
<feature type="region of interest" description="Disordered" evidence="8">
    <location>
        <begin position="328"/>
        <end position="365"/>
    </location>
</feature>
<evidence type="ECO:0000256" key="5">
    <source>
        <dbReference type="ARBA" id="ARBA00023065"/>
    </source>
</evidence>
<keyword evidence="2" id="KW-0813">Transport</keyword>
<dbReference type="InterPro" id="IPR004178">
    <property type="entry name" value="CaM-bd_dom"/>
</dbReference>
<dbReference type="WBParaSite" id="TREG1_99650.1">
    <property type="protein sequence ID" value="TREG1_99650.1"/>
    <property type="gene ID" value="TREG1_99650"/>
</dbReference>
<feature type="compositionally biased region" description="Low complexity" evidence="8">
    <location>
        <begin position="237"/>
        <end position="255"/>
    </location>
</feature>
<keyword evidence="7" id="KW-0407">Ion channel</keyword>
<dbReference type="SUPFAM" id="SSF81324">
    <property type="entry name" value="Voltage-gated potassium channels"/>
    <property type="match status" value="1"/>
</dbReference>
<dbReference type="Proteomes" id="UP000050795">
    <property type="component" value="Unassembled WGS sequence"/>
</dbReference>
<dbReference type="Pfam" id="PF02888">
    <property type="entry name" value="CaMBD"/>
    <property type="match status" value="1"/>
</dbReference>
<dbReference type="WBParaSite" id="TREG1_99650.2">
    <property type="protein sequence ID" value="TREG1_99650.2"/>
    <property type="gene ID" value="TREG1_99650"/>
</dbReference>
<feature type="region of interest" description="Disordered" evidence="8">
    <location>
        <begin position="1"/>
        <end position="30"/>
    </location>
</feature>
<feature type="transmembrane region" description="Helical" evidence="9">
    <location>
        <begin position="750"/>
        <end position="775"/>
    </location>
</feature>
<feature type="compositionally biased region" description="Basic and acidic residues" evidence="8">
    <location>
        <begin position="91"/>
        <end position="107"/>
    </location>
</feature>
<dbReference type="GO" id="GO:0016286">
    <property type="term" value="F:small conductance calcium-activated potassium channel activity"/>
    <property type="evidence" value="ECO:0007669"/>
    <property type="project" value="InterPro"/>
</dbReference>
<feature type="domain" description="Calmodulin-binding" evidence="10">
    <location>
        <begin position="1104"/>
        <end position="1180"/>
    </location>
</feature>
<dbReference type="AlphaFoldDB" id="A0AA85KK81"/>
<feature type="compositionally biased region" description="Low complexity" evidence="8">
    <location>
        <begin position="1246"/>
        <end position="1261"/>
    </location>
</feature>
<name>A0AA85KK81_TRIRE</name>
<feature type="compositionally biased region" description="Polar residues" evidence="8">
    <location>
        <begin position="450"/>
        <end position="464"/>
    </location>
</feature>
<feature type="region of interest" description="Disordered" evidence="8">
    <location>
        <begin position="91"/>
        <end position="125"/>
    </location>
</feature>
<feature type="region of interest" description="Disordered" evidence="8">
    <location>
        <begin position="639"/>
        <end position="692"/>
    </location>
</feature>
<protein>
    <recommendedName>
        <fullName evidence="10">Calmodulin-binding domain-containing protein</fullName>
    </recommendedName>
</protein>
<feature type="transmembrane region" description="Helical" evidence="9">
    <location>
        <begin position="1037"/>
        <end position="1054"/>
    </location>
</feature>
<feature type="compositionally biased region" description="Polar residues" evidence="8">
    <location>
        <begin position="157"/>
        <end position="167"/>
    </location>
</feature>
<feature type="compositionally biased region" description="Basic and acidic residues" evidence="8">
    <location>
        <begin position="1"/>
        <end position="15"/>
    </location>
</feature>
<evidence type="ECO:0000256" key="8">
    <source>
        <dbReference type="SAM" id="MobiDB-lite"/>
    </source>
</evidence>
<dbReference type="PANTHER" id="PTHR10153">
    <property type="entry name" value="SMALL CONDUCTANCE CALCIUM-ACTIVATED POTASSIUM CHANNEL"/>
    <property type="match status" value="1"/>
</dbReference>
<feature type="compositionally biased region" description="Low complexity" evidence="8">
    <location>
        <begin position="652"/>
        <end position="664"/>
    </location>
</feature>
<evidence type="ECO:0000313" key="11">
    <source>
        <dbReference type="Proteomes" id="UP000050795"/>
    </source>
</evidence>
<feature type="region of interest" description="Disordered" evidence="8">
    <location>
        <begin position="425"/>
        <end position="464"/>
    </location>
</feature>
<evidence type="ECO:0000313" key="12">
    <source>
        <dbReference type="WBParaSite" id="TREG1_99650.1"/>
    </source>
</evidence>
<feature type="region of interest" description="Disordered" evidence="8">
    <location>
        <begin position="1245"/>
        <end position="1276"/>
    </location>
</feature>
<evidence type="ECO:0000256" key="9">
    <source>
        <dbReference type="SAM" id="Phobius"/>
    </source>
</evidence>
<sequence length="1276" mass="145685">MDKRVNNPTEGEKSDLNTSNQSIPHVDSPHDLSYHLQRFKRYSHILKNESSSDRDSLEIFRSVDSSKFLENVGNIKPSVSSSWMTVNSSLEHVDTTQQEENKSDRNQNIHSNNGNNNNNSRKTTERNETFCKLNEDSPTSSLQYYSCDALQFGEQTTAGNMNKTDTGNFEYLSKSDSSVPMNQTSRNNRQQSLQLDRSGHPEGDRRRYEIRKHSRSFLISNNHLRRTNFLKYKNSFRYNNNKSSSNNNNNRNKSNIEAVELTDKTPCTLKRTATEHISNRRKDETLINLSDNTGSSIICSPNDSIIIPDNAVIIRRKSIIRCLLPRQHSDPSKADLPPQQHQQSQHQQQQQQQSHYSDSDGKDQLFTTQNINTHDLGSRLNEYRLSENLKSSFEKEDDTKAENLLEREAHIGALALAWASGTHKSRKSLYDKHSTRRKMSESSQRKIRRYNNNSASNKSTHISADNSYTARTDLSTLKELSASIFSPPKISPLLSYTHHRHSKHRKDSQQTSMMDRPLNENDLIQSNTSVKFSHKISKTKAGSIHQQSLKTIISDTAKVAISPIICSSGENDNNDNNNKDHFNELVKNKAYYNSTDSMPERCLQHSGKHNDKRFVSLNQLEQSDHDDYEGQTMLSNESYSIREQQQTKSRESQQLQSKKSSLQSEVVCDTDDLPEDEDYEDDDDAGSTRPIGIRAKIRRNAEELRPLYGTGGPLGSVQPQMSYKSQNRGIGWRLHWRKIFNERRRKLADYSLFFAVMGILLMVLELELIMAKVYLKTSIYSMLMKSLISASTMILVGLTLVYHAVDTQLFCINNCIEDWRIAMNCRKVSLTLIEVFICLVHPPPILSNYNIYAYTSPYHPSSTIWSFRQADDILVDNPYPSISYHHSRPMTTHMYNTLSPSSPSSSSSSWDNSTYQINNLPFPTVSNPLQYHDDGLIQRDKPVPMVILEMTLSVPMFLRLYLIFRVLLLHSTMFTDAGSRSIGALNRVKINVRFVLKTLATVCPGTMLLIFILSMWIVTSWIMRVCEREQNKEYEKLLNSMWLIAVTFLSIGYGDMVPNTNCGRAISVLAGVMGSACTALVVAVVARKLELTRAEKHVHNFMQDNKFYKNLRHSAANVLRETWLFYKYTRLVKRVKPGRVRRHQRKFLTAISRLRKAKDNQRKLKEDASSMVDLAKLQTSIYDTVNYIRADQTIFVQRLLAVEKCMASIQAYVNQMSDTFTGIIDTLGTCSSTTVPLEDETLAKISLSPQSTKPTQQSTSSNESLKEESGIKNSIL</sequence>
<organism evidence="11 13">
    <name type="scientific">Trichobilharzia regenti</name>
    <name type="common">Nasal bird schistosome</name>
    <dbReference type="NCBI Taxonomy" id="157069"/>
    <lineage>
        <taxon>Eukaryota</taxon>
        <taxon>Metazoa</taxon>
        <taxon>Spiralia</taxon>
        <taxon>Lophotrochozoa</taxon>
        <taxon>Platyhelminthes</taxon>
        <taxon>Trematoda</taxon>
        <taxon>Digenea</taxon>
        <taxon>Strigeidida</taxon>
        <taxon>Schistosomatoidea</taxon>
        <taxon>Schistosomatidae</taxon>
        <taxon>Trichobilharzia</taxon>
    </lineage>
</organism>
<dbReference type="InterPro" id="IPR015449">
    <property type="entry name" value="K_chnl_Ca-activ_SK"/>
</dbReference>
<feature type="region of interest" description="Disordered" evidence="8">
    <location>
        <begin position="157"/>
        <end position="207"/>
    </location>
</feature>
<evidence type="ECO:0000256" key="4">
    <source>
        <dbReference type="ARBA" id="ARBA00022989"/>
    </source>
</evidence>
<dbReference type="InterPro" id="IPR036122">
    <property type="entry name" value="CaM-bd_dom_sf"/>
</dbReference>
<evidence type="ECO:0000256" key="6">
    <source>
        <dbReference type="ARBA" id="ARBA00023136"/>
    </source>
</evidence>
<feature type="compositionally biased region" description="Polar residues" evidence="8">
    <location>
        <begin position="174"/>
        <end position="195"/>
    </location>
</feature>